<dbReference type="VEuPathDB" id="FungiDB:H310_15322"/>
<dbReference type="AlphaFoldDB" id="A0A024T7M8"/>
<dbReference type="EMBL" id="KI914293">
    <property type="protein sequence ID" value="ETV89839.1"/>
    <property type="molecule type" value="Genomic_DNA"/>
</dbReference>
<evidence type="ECO:0000313" key="2">
    <source>
        <dbReference type="EMBL" id="ETV89839.1"/>
    </source>
</evidence>
<dbReference type="OrthoDB" id="40158at2759"/>
<proteinExistence type="predicted"/>
<feature type="repeat" description="ANK" evidence="1">
    <location>
        <begin position="66"/>
        <end position="98"/>
    </location>
</feature>
<dbReference type="Pfam" id="PF12796">
    <property type="entry name" value="Ank_2"/>
    <property type="match status" value="1"/>
</dbReference>
<evidence type="ECO:0000256" key="1">
    <source>
        <dbReference type="PROSITE-ProRule" id="PRU00023"/>
    </source>
</evidence>
<dbReference type="InterPro" id="IPR039323">
    <property type="entry name" value="ANKRD_45/46/60"/>
</dbReference>
<dbReference type="InterPro" id="IPR036770">
    <property type="entry name" value="Ankyrin_rpt-contain_sf"/>
</dbReference>
<reference evidence="2" key="1">
    <citation type="submission" date="2013-12" db="EMBL/GenBank/DDBJ databases">
        <title>The Genome Sequence of Aphanomyces invadans NJM9701.</title>
        <authorList>
            <consortium name="The Broad Institute Genomics Platform"/>
            <person name="Russ C."/>
            <person name="Tyler B."/>
            <person name="van West P."/>
            <person name="Dieguez-Uribeondo J."/>
            <person name="Young S.K."/>
            <person name="Zeng Q."/>
            <person name="Gargeya S."/>
            <person name="Fitzgerald M."/>
            <person name="Abouelleil A."/>
            <person name="Alvarado L."/>
            <person name="Chapman S.B."/>
            <person name="Gainer-Dewar J."/>
            <person name="Goldberg J."/>
            <person name="Griggs A."/>
            <person name="Gujja S."/>
            <person name="Hansen M."/>
            <person name="Howarth C."/>
            <person name="Imamovic A."/>
            <person name="Ireland A."/>
            <person name="Larimer J."/>
            <person name="McCowan C."/>
            <person name="Murphy C."/>
            <person name="Pearson M."/>
            <person name="Poon T.W."/>
            <person name="Priest M."/>
            <person name="Roberts A."/>
            <person name="Saif S."/>
            <person name="Shea T."/>
            <person name="Sykes S."/>
            <person name="Wortman J."/>
            <person name="Nusbaum C."/>
            <person name="Birren B."/>
        </authorList>
    </citation>
    <scope>NUCLEOTIDE SEQUENCE [LARGE SCALE GENOMIC DNA]</scope>
    <source>
        <strain evidence="2">NJM9701</strain>
    </source>
</reference>
<dbReference type="GeneID" id="20092372"/>
<dbReference type="SUPFAM" id="SSF48403">
    <property type="entry name" value="Ankyrin repeat"/>
    <property type="match status" value="1"/>
</dbReference>
<accession>A0A024T7M8</accession>
<keyword evidence="1" id="KW-0040">ANK repeat</keyword>
<dbReference type="RefSeq" id="XP_008881529.1">
    <property type="nucleotide sequence ID" value="XM_008883307.1"/>
</dbReference>
<dbReference type="PROSITE" id="PS50297">
    <property type="entry name" value="ANK_REP_REGION"/>
    <property type="match status" value="1"/>
</dbReference>
<dbReference type="InterPro" id="IPR002110">
    <property type="entry name" value="Ankyrin_rpt"/>
</dbReference>
<dbReference type="SMART" id="SM00248">
    <property type="entry name" value="ANK"/>
    <property type="match status" value="1"/>
</dbReference>
<dbReference type="Gene3D" id="1.25.40.20">
    <property type="entry name" value="Ankyrin repeat-containing domain"/>
    <property type="match status" value="1"/>
</dbReference>
<name>A0A024T7M8_9STRA</name>
<protein>
    <submittedName>
        <fullName evidence="2">Uncharacterized protein</fullName>
    </submittedName>
</protein>
<sequence length="98" mass="10740">MPTAQTAVMQERTALPRMVRTLAVALFINNHVDQGQVLYQAASKGTYNLDREMLEDGAEVDWKSQGGATPLYAAAMNGHTNVVMLWVLYGADLNAKTK</sequence>
<organism evidence="2">
    <name type="scientific">Aphanomyces invadans</name>
    <dbReference type="NCBI Taxonomy" id="157072"/>
    <lineage>
        <taxon>Eukaryota</taxon>
        <taxon>Sar</taxon>
        <taxon>Stramenopiles</taxon>
        <taxon>Oomycota</taxon>
        <taxon>Saprolegniomycetes</taxon>
        <taxon>Saprolegniales</taxon>
        <taxon>Verrucalvaceae</taxon>
        <taxon>Aphanomyces</taxon>
    </lineage>
</organism>
<dbReference type="PROSITE" id="PS50088">
    <property type="entry name" value="ANK_REPEAT"/>
    <property type="match status" value="1"/>
</dbReference>
<gene>
    <name evidence="2" type="ORF">H310_15322</name>
</gene>
<dbReference type="PANTHER" id="PTHR22677">
    <property type="entry name" value="ANKYRIN REPEAT DOMAIN-CONTAINING PROTEIN 60"/>
    <property type="match status" value="1"/>
</dbReference>
<dbReference type="PANTHER" id="PTHR22677:SF4">
    <property type="entry name" value="USHER SYNDROME TYPE-1G PROTEIN-LIKE PROTEIN"/>
    <property type="match status" value="1"/>
</dbReference>